<proteinExistence type="predicted"/>
<dbReference type="EMBL" id="JAOPJF010000065">
    <property type="protein sequence ID" value="KAK1141342.1"/>
    <property type="molecule type" value="Genomic_DNA"/>
</dbReference>
<evidence type="ECO:0000313" key="2">
    <source>
        <dbReference type="Proteomes" id="UP001177260"/>
    </source>
</evidence>
<protein>
    <submittedName>
        <fullName evidence="1">Uncharacterized protein</fullName>
    </submittedName>
</protein>
<comment type="caution">
    <text evidence="1">The sequence shown here is derived from an EMBL/GenBank/DDBJ whole genome shotgun (WGS) entry which is preliminary data.</text>
</comment>
<name>A0ACC3AUD3_9EURO</name>
<keyword evidence="2" id="KW-1185">Reference proteome</keyword>
<dbReference type="Proteomes" id="UP001177260">
    <property type="component" value="Unassembled WGS sequence"/>
</dbReference>
<reference evidence="1 2" key="1">
    <citation type="journal article" date="2023" name="ACS Omega">
        <title>Identification of the Neoaspergillic Acid Biosynthesis Gene Cluster by Establishing an In Vitro CRISPR-Ribonucleoprotein Genetic System in Aspergillus melleus.</title>
        <authorList>
            <person name="Yuan B."/>
            <person name="Grau M.F."/>
            <person name="Murata R.M."/>
            <person name="Torok T."/>
            <person name="Venkateswaran K."/>
            <person name="Stajich J.E."/>
            <person name="Wang C.C.C."/>
        </authorList>
    </citation>
    <scope>NUCLEOTIDE SEQUENCE [LARGE SCALE GENOMIC DNA]</scope>
    <source>
        <strain evidence="1 2">IMV 1140</strain>
    </source>
</reference>
<accession>A0ACC3AUD3</accession>
<gene>
    <name evidence="1" type="ORF">N8T08_009133</name>
</gene>
<organism evidence="1 2">
    <name type="scientific">Aspergillus melleus</name>
    <dbReference type="NCBI Taxonomy" id="138277"/>
    <lineage>
        <taxon>Eukaryota</taxon>
        <taxon>Fungi</taxon>
        <taxon>Dikarya</taxon>
        <taxon>Ascomycota</taxon>
        <taxon>Pezizomycotina</taxon>
        <taxon>Eurotiomycetes</taxon>
        <taxon>Eurotiomycetidae</taxon>
        <taxon>Eurotiales</taxon>
        <taxon>Aspergillaceae</taxon>
        <taxon>Aspergillus</taxon>
        <taxon>Aspergillus subgen. Circumdati</taxon>
    </lineage>
</organism>
<sequence length="162" mass="18691">MSQNQGMGPYRFDLPDDGLAIYREGQVLEQYLACDEYWWWQKLRVGNKTFKFPAYAHTTEEQKVKVWKSFRDLTTVERPMEGAVNLERPKFGEFQLTWLSVSELRQAKRILEAEGAGDYDIYIQAIGSALKREGKSDEKAKGSSWYVHTVLGKAYNVANVLI</sequence>
<evidence type="ECO:0000313" key="1">
    <source>
        <dbReference type="EMBL" id="KAK1141342.1"/>
    </source>
</evidence>